<name>A0A6I4UIF2_9SPHN</name>
<comment type="caution">
    <text evidence="2">The sequence shown here is derived from an EMBL/GenBank/DDBJ whole genome shotgun (WGS) entry which is preliminary data.</text>
</comment>
<evidence type="ECO:0000313" key="2">
    <source>
        <dbReference type="EMBL" id="MXP37285.1"/>
    </source>
</evidence>
<evidence type="ECO:0000313" key="1">
    <source>
        <dbReference type="EMBL" id="MBB3775087.1"/>
    </source>
</evidence>
<dbReference type="EMBL" id="WTYB01000001">
    <property type="protein sequence ID" value="MXP37285.1"/>
    <property type="molecule type" value="Genomic_DNA"/>
</dbReference>
<dbReference type="Proteomes" id="UP000548685">
    <property type="component" value="Unassembled WGS sequence"/>
</dbReference>
<dbReference type="RefSeq" id="WP_160759432.1">
    <property type="nucleotide sequence ID" value="NZ_BAAADZ010000002.1"/>
</dbReference>
<evidence type="ECO:0008006" key="5">
    <source>
        <dbReference type="Google" id="ProtNLM"/>
    </source>
</evidence>
<organism evidence="2 3">
    <name type="scientific">Erythrobacter ramosus</name>
    <dbReference type="NCBI Taxonomy" id="35811"/>
    <lineage>
        <taxon>Bacteria</taxon>
        <taxon>Pseudomonadati</taxon>
        <taxon>Pseudomonadota</taxon>
        <taxon>Alphaproteobacteria</taxon>
        <taxon>Sphingomonadales</taxon>
        <taxon>Erythrobacteraceae</taxon>
        <taxon>Erythrobacter/Porphyrobacter group</taxon>
        <taxon>Erythrobacter</taxon>
    </lineage>
</organism>
<protein>
    <recommendedName>
        <fullName evidence="5">GTPase</fullName>
    </recommendedName>
</protein>
<proteinExistence type="predicted"/>
<keyword evidence="4" id="KW-1185">Reference proteome</keyword>
<evidence type="ECO:0000313" key="3">
    <source>
        <dbReference type="Proteomes" id="UP000430021"/>
    </source>
</evidence>
<reference evidence="1 4" key="2">
    <citation type="submission" date="2020-08" db="EMBL/GenBank/DDBJ databases">
        <title>Genomic Encyclopedia of Type Strains, Phase IV (KMG-IV): sequencing the most valuable type-strain genomes for metagenomic binning, comparative biology and taxonomic classification.</title>
        <authorList>
            <person name="Goeker M."/>
        </authorList>
    </citation>
    <scope>NUCLEOTIDE SEQUENCE [LARGE SCALE GENOMIC DNA]</scope>
    <source>
        <strain evidence="1 4">DSM 8510</strain>
    </source>
</reference>
<sequence>MITTTTTLIFVYNAKSGLISAFGDMVHKIVSPATYPCSLCALTYGAVWMRGEWRRFLDGTGLPTRFLYRDEFRSQPDARHLALPVILLGGHAPVPEVLVSAEELNSLPDLPALIALVEARLAAVTD</sequence>
<gene>
    <name evidence="1" type="ORF">FHS52_001030</name>
    <name evidence="2" type="ORF">GRI59_01495</name>
</gene>
<dbReference type="OrthoDB" id="572467at2"/>
<dbReference type="EMBL" id="JACICE010000001">
    <property type="protein sequence ID" value="MBB3775087.1"/>
    <property type="molecule type" value="Genomic_DNA"/>
</dbReference>
<dbReference type="Proteomes" id="UP000430021">
    <property type="component" value="Unassembled WGS sequence"/>
</dbReference>
<reference evidence="2 3" key="1">
    <citation type="submission" date="2019-12" db="EMBL/GenBank/DDBJ databases">
        <title>Genomic-based taxomic classification of the family Erythrobacteraceae.</title>
        <authorList>
            <person name="Xu L."/>
        </authorList>
    </citation>
    <scope>NUCLEOTIDE SEQUENCE [LARGE SCALE GENOMIC DNA]</scope>
    <source>
        <strain evidence="2 3">JCM 10282</strain>
    </source>
</reference>
<accession>A0A6I4UIF2</accession>
<dbReference type="AlphaFoldDB" id="A0A6I4UIF2"/>
<evidence type="ECO:0000313" key="4">
    <source>
        <dbReference type="Proteomes" id="UP000548685"/>
    </source>
</evidence>